<dbReference type="GO" id="GO:0016020">
    <property type="term" value="C:membrane"/>
    <property type="evidence" value="ECO:0007669"/>
    <property type="project" value="UniProtKB-SubCell"/>
</dbReference>
<gene>
    <name evidence="21" type="primary">25502189</name>
    <name evidence="19" type="ordered locus">MTR_8g099495</name>
    <name evidence="20" type="ORF">MtrunA17_Chr8g0388201</name>
</gene>
<dbReference type="Gramene" id="rna50052">
    <property type="protein sequence ID" value="RHN43470.1"/>
    <property type="gene ID" value="gene50052"/>
</dbReference>
<evidence type="ECO:0000313" key="20">
    <source>
        <dbReference type="EMBL" id="RHN43470.1"/>
    </source>
</evidence>
<evidence type="ECO:0000256" key="6">
    <source>
        <dbReference type="ARBA" id="ARBA00022692"/>
    </source>
</evidence>
<evidence type="ECO:0000256" key="15">
    <source>
        <dbReference type="PROSITE-ProRule" id="PRU00175"/>
    </source>
</evidence>
<dbReference type="GO" id="GO:0030247">
    <property type="term" value="F:polysaccharide binding"/>
    <property type="evidence" value="ECO:0007669"/>
    <property type="project" value="InterPro"/>
</dbReference>
<keyword evidence="6 16" id="KW-0812">Transmembrane</keyword>
<dbReference type="EMBL" id="PSQE01000008">
    <property type="protein sequence ID" value="RHN43470.1"/>
    <property type="molecule type" value="Genomic_DNA"/>
</dbReference>
<feature type="chain" id="PRO_5014498997" description="RING-type E3 ubiquitin transferase" evidence="17">
    <location>
        <begin position="25"/>
        <end position="408"/>
    </location>
</feature>
<organism evidence="19 22">
    <name type="scientific">Medicago truncatula</name>
    <name type="common">Barrel medic</name>
    <name type="synonym">Medicago tribuloides</name>
    <dbReference type="NCBI Taxonomy" id="3880"/>
    <lineage>
        <taxon>Eukaryota</taxon>
        <taxon>Viridiplantae</taxon>
        <taxon>Streptophyta</taxon>
        <taxon>Embryophyta</taxon>
        <taxon>Tracheophyta</taxon>
        <taxon>Spermatophyta</taxon>
        <taxon>Magnoliopsida</taxon>
        <taxon>eudicotyledons</taxon>
        <taxon>Gunneridae</taxon>
        <taxon>Pentapetalae</taxon>
        <taxon>rosids</taxon>
        <taxon>fabids</taxon>
        <taxon>Fabales</taxon>
        <taxon>Fabaceae</taxon>
        <taxon>Papilionoideae</taxon>
        <taxon>50 kb inversion clade</taxon>
        <taxon>NPAAA clade</taxon>
        <taxon>Hologalegina</taxon>
        <taxon>IRL clade</taxon>
        <taxon>Trifolieae</taxon>
        <taxon>Medicago</taxon>
    </lineage>
</organism>
<dbReference type="SUPFAM" id="SSF57850">
    <property type="entry name" value="RING/U-box"/>
    <property type="match status" value="1"/>
</dbReference>
<name>A0A072TUM6_MEDTR</name>
<comment type="catalytic activity">
    <reaction evidence="1">
        <text>S-ubiquitinyl-[E2 ubiquitin-conjugating enzyme]-L-cysteine + [acceptor protein]-L-lysine = [E2 ubiquitin-conjugating enzyme]-L-cysteine + N(6)-ubiquitinyl-[acceptor protein]-L-lysine.</text>
        <dbReference type="EC" id="2.3.2.27"/>
    </reaction>
</comment>
<evidence type="ECO:0000256" key="7">
    <source>
        <dbReference type="ARBA" id="ARBA00022723"/>
    </source>
</evidence>
<proteinExistence type="inferred from homology"/>
<dbReference type="InterPro" id="IPR025287">
    <property type="entry name" value="WAK_GUB"/>
</dbReference>
<evidence type="ECO:0000256" key="12">
    <source>
        <dbReference type="ARBA" id="ARBA00022989"/>
    </source>
</evidence>
<evidence type="ECO:0000256" key="1">
    <source>
        <dbReference type="ARBA" id="ARBA00000900"/>
    </source>
</evidence>
<dbReference type="GO" id="GO:0061630">
    <property type="term" value="F:ubiquitin protein ligase activity"/>
    <property type="evidence" value="ECO:0007669"/>
    <property type="project" value="UniProtKB-EC"/>
</dbReference>
<feature type="signal peptide" evidence="17">
    <location>
        <begin position="1"/>
        <end position="24"/>
    </location>
</feature>
<dbReference type="EMBL" id="CM001224">
    <property type="protein sequence ID" value="KEH21229.1"/>
    <property type="molecule type" value="Genomic_DNA"/>
</dbReference>
<comment type="pathway">
    <text evidence="3">Protein modification; protein ubiquitination.</text>
</comment>
<dbReference type="InterPro" id="IPR013083">
    <property type="entry name" value="Znf_RING/FYVE/PHD"/>
</dbReference>
<evidence type="ECO:0000313" key="19">
    <source>
        <dbReference type="EMBL" id="KEH21229.1"/>
    </source>
</evidence>
<evidence type="ECO:0000256" key="11">
    <source>
        <dbReference type="ARBA" id="ARBA00022833"/>
    </source>
</evidence>
<keyword evidence="13 16" id="KW-0472">Membrane</keyword>
<dbReference type="Pfam" id="PF13947">
    <property type="entry name" value="GUB_WAK_bind"/>
    <property type="match status" value="1"/>
</dbReference>
<dbReference type="SMART" id="SM00184">
    <property type="entry name" value="RING"/>
    <property type="match status" value="1"/>
</dbReference>
<dbReference type="HOGENOM" id="CLU_046769_0_0_1"/>
<evidence type="ECO:0000256" key="4">
    <source>
        <dbReference type="ARBA" id="ARBA00012483"/>
    </source>
</evidence>
<keyword evidence="5" id="KW-0808">Transferase</keyword>
<reference evidence="19 22" key="1">
    <citation type="journal article" date="2011" name="Nature">
        <title>The Medicago genome provides insight into the evolution of rhizobial symbioses.</title>
        <authorList>
            <person name="Young N.D."/>
            <person name="Debelle F."/>
            <person name="Oldroyd G.E."/>
            <person name="Geurts R."/>
            <person name="Cannon S.B."/>
            <person name="Udvardi M.K."/>
            <person name="Benedito V.A."/>
            <person name="Mayer K.F."/>
            <person name="Gouzy J."/>
            <person name="Schoof H."/>
            <person name="Van de Peer Y."/>
            <person name="Proost S."/>
            <person name="Cook D.R."/>
            <person name="Meyers B.C."/>
            <person name="Spannagl M."/>
            <person name="Cheung F."/>
            <person name="De Mita S."/>
            <person name="Krishnakumar V."/>
            <person name="Gundlach H."/>
            <person name="Zhou S."/>
            <person name="Mudge J."/>
            <person name="Bharti A.K."/>
            <person name="Murray J.D."/>
            <person name="Naoumkina M.A."/>
            <person name="Rosen B."/>
            <person name="Silverstein K.A."/>
            <person name="Tang H."/>
            <person name="Rombauts S."/>
            <person name="Zhao P.X."/>
            <person name="Zhou P."/>
            <person name="Barbe V."/>
            <person name="Bardou P."/>
            <person name="Bechner M."/>
            <person name="Bellec A."/>
            <person name="Berger A."/>
            <person name="Berges H."/>
            <person name="Bidwell S."/>
            <person name="Bisseling T."/>
            <person name="Choisne N."/>
            <person name="Couloux A."/>
            <person name="Denny R."/>
            <person name="Deshpande S."/>
            <person name="Dai X."/>
            <person name="Doyle J.J."/>
            <person name="Dudez A.M."/>
            <person name="Farmer A.D."/>
            <person name="Fouteau S."/>
            <person name="Franken C."/>
            <person name="Gibelin C."/>
            <person name="Gish J."/>
            <person name="Goldstein S."/>
            <person name="Gonzalez A.J."/>
            <person name="Green P.J."/>
            <person name="Hallab A."/>
            <person name="Hartog M."/>
            <person name="Hua A."/>
            <person name="Humphray S.J."/>
            <person name="Jeong D.H."/>
            <person name="Jing Y."/>
            <person name="Jocker A."/>
            <person name="Kenton S.M."/>
            <person name="Kim D.J."/>
            <person name="Klee K."/>
            <person name="Lai H."/>
            <person name="Lang C."/>
            <person name="Lin S."/>
            <person name="Macmil S.L."/>
            <person name="Magdelenat G."/>
            <person name="Matthews L."/>
            <person name="McCorrison J."/>
            <person name="Monaghan E.L."/>
            <person name="Mun J.H."/>
            <person name="Najar F.Z."/>
            <person name="Nicholson C."/>
            <person name="Noirot C."/>
            <person name="O'Bleness M."/>
            <person name="Paule C.R."/>
            <person name="Poulain J."/>
            <person name="Prion F."/>
            <person name="Qin B."/>
            <person name="Qu C."/>
            <person name="Retzel E.F."/>
            <person name="Riddle C."/>
            <person name="Sallet E."/>
            <person name="Samain S."/>
            <person name="Samson N."/>
            <person name="Sanders I."/>
            <person name="Saurat O."/>
            <person name="Scarpelli C."/>
            <person name="Schiex T."/>
            <person name="Segurens B."/>
            <person name="Severin A.J."/>
            <person name="Sherrier D.J."/>
            <person name="Shi R."/>
            <person name="Sims S."/>
            <person name="Singer S.R."/>
            <person name="Sinharoy S."/>
            <person name="Sterck L."/>
            <person name="Viollet A."/>
            <person name="Wang B.B."/>
            <person name="Wang K."/>
            <person name="Wang M."/>
            <person name="Wang X."/>
            <person name="Warfsmann J."/>
            <person name="Weissenbach J."/>
            <person name="White D.D."/>
            <person name="White J.D."/>
            <person name="Wiley G.B."/>
            <person name="Wincker P."/>
            <person name="Xing Y."/>
            <person name="Yang L."/>
            <person name="Yao Z."/>
            <person name="Ying F."/>
            <person name="Zhai J."/>
            <person name="Zhou L."/>
            <person name="Zuber A."/>
            <person name="Denarie J."/>
            <person name="Dixon R.A."/>
            <person name="May G.D."/>
            <person name="Schwartz D.C."/>
            <person name="Rogers J."/>
            <person name="Quetier F."/>
            <person name="Town C.D."/>
            <person name="Roe B.A."/>
        </authorList>
    </citation>
    <scope>NUCLEOTIDE SEQUENCE [LARGE SCALE GENOMIC DNA]</scope>
    <source>
        <strain evidence="19">A17</strain>
        <strain evidence="21 22">cv. Jemalong A17</strain>
    </source>
</reference>
<dbReference type="EnsemblPlants" id="KEH21229">
    <property type="protein sequence ID" value="KEH21229"/>
    <property type="gene ID" value="MTR_8g099495"/>
</dbReference>
<evidence type="ECO:0000256" key="13">
    <source>
        <dbReference type="ARBA" id="ARBA00023136"/>
    </source>
</evidence>
<dbReference type="CDD" id="cd16461">
    <property type="entry name" value="RING-H2_EL5-like"/>
    <property type="match status" value="1"/>
</dbReference>
<dbReference type="Gene3D" id="3.30.40.10">
    <property type="entry name" value="Zinc/RING finger domain, C3HC4 (zinc finger)"/>
    <property type="match status" value="1"/>
</dbReference>
<reference evidence="21" key="3">
    <citation type="submission" date="2015-04" db="UniProtKB">
        <authorList>
            <consortium name="EnsemblPlants"/>
        </authorList>
    </citation>
    <scope>IDENTIFICATION</scope>
    <source>
        <strain evidence="21">cv. Jemalong A17</strain>
    </source>
</reference>
<dbReference type="Proteomes" id="UP000002051">
    <property type="component" value="Chromosome 8"/>
</dbReference>
<keyword evidence="10" id="KW-0833">Ubl conjugation pathway</keyword>
<dbReference type="PANTHER" id="PTHR46279:SF31">
    <property type="entry name" value="RING-H2 FINGER PROTEIN ATL20-LIKE ISOFORM X1"/>
    <property type="match status" value="1"/>
</dbReference>
<dbReference type="PANTHER" id="PTHR46279">
    <property type="entry name" value="RING/U-BOX SUPERFAMILY PROTEIN"/>
    <property type="match status" value="1"/>
</dbReference>
<keyword evidence="12 16" id="KW-1133">Transmembrane helix</keyword>
<accession>A0A072TUM6</accession>
<keyword evidence="11" id="KW-0862">Zinc</keyword>
<evidence type="ECO:0000313" key="21">
    <source>
        <dbReference type="EnsemblPlants" id="KEH21229"/>
    </source>
</evidence>
<evidence type="ECO:0000256" key="5">
    <source>
        <dbReference type="ARBA" id="ARBA00022679"/>
    </source>
</evidence>
<comment type="subcellular location">
    <subcellularLocation>
        <location evidence="2">Membrane</location>
        <topology evidence="2">Single-pass membrane protein</topology>
    </subcellularLocation>
</comment>
<dbReference type="Pfam" id="PF13639">
    <property type="entry name" value="zf-RING_2"/>
    <property type="match status" value="1"/>
</dbReference>
<evidence type="ECO:0000256" key="10">
    <source>
        <dbReference type="ARBA" id="ARBA00022786"/>
    </source>
</evidence>
<evidence type="ECO:0000256" key="3">
    <source>
        <dbReference type="ARBA" id="ARBA00004906"/>
    </source>
</evidence>
<dbReference type="KEGG" id="mtr:25502189"/>
<reference evidence="19 22" key="2">
    <citation type="journal article" date="2014" name="BMC Genomics">
        <title>An improved genome release (version Mt4.0) for the model legume Medicago truncatula.</title>
        <authorList>
            <person name="Tang H."/>
            <person name="Krishnakumar V."/>
            <person name="Bidwell S."/>
            <person name="Rosen B."/>
            <person name="Chan A."/>
            <person name="Zhou S."/>
            <person name="Gentzbittel L."/>
            <person name="Childs K.L."/>
            <person name="Yandell M."/>
            <person name="Gundlach H."/>
            <person name="Mayer K.F."/>
            <person name="Schwartz D.C."/>
            <person name="Town C.D."/>
        </authorList>
    </citation>
    <scope>GENOME REANNOTATION</scope>
    <source>
        <strain evidence="19">A17</strain>
        <strain evidence="21 22">cv. Jemalong A17</strain>
    </source>
</reference>
<keyword evidence="9 15" id="KW-0863">Zinc-finger</keyword>
<dbReference type="GO" id="GO:0008270">
    <property type="term" value="F:zinc ion binding"/>
    <property type="evidence" value="ECO:0007669"/>
    <property type="project" value="UniProtKB-KW"/>
</dbReference>
<dbReference type="EC" id="2.3.2.27" evidence="4"/>
<feature type="domain" description="RING-type" evidence="18">
    <location>
        <begin position="347"/>
        <end position="389"/>
    </location>
</feature>
<dbReference type="PROSITE" id="PS50089">
    <property type="entry name" value="ZF_RING_2"/>
    <property type="match status" value="1"/>
</dbReference>
<dbReference type="Proteomes" id="UP000265566">
    <property type="component" value="Chromosome 8"/>
</dbReference>
<dbReference type="InterPro" id="IPR001841">
    <property type="entry name" value="Znf_RING"/>
</dbReference>
<dbReference type="OrthoDB" id="8062037at2759"/>
<dbReference type="InterPro" id="IPR046948">
    <property type="entry name" value="ATL20-22-like"/>
</dbReference>
<keyword evidence="22" id="KW-1185">Reference proteome</keyword>
<sequence length="408" mass="46039">MSTLPYLISLFILVSLLPHRTTKGEEFFTCERTASCETYGLPIRFPFSLNQSNQTNLCSYPGFDLTCTNTTTTTFSEPLLTLPNSESFVVKRISFVDQVVWVNDPNICFPKRFMFDQNNFMLNLKDSPFRLSDYYTFVNFSFLNCPSNSTVINLVPPISCLNLSSISSINNDKNMNYSIVAMMSDPPFATPWTSLCEFISSTLIPVEETNWLFWTDYYSNIPLQWDDPDCGNCEARGGRCGLVGDDALRLACYDLPTQGLSRKVKYGLSLGLGIPGLLGLIMLTLMLCKNKYTRNQVQRQTSTEFSTFIMTHPPIFVMGLDGATIERYPKTQLGESGRLPRPSDNTCSICLCEYQPNEVLRTIPECNHYFHVNCIDGWLKTNATCPLCRNFPERSTSFSSVLPVSPTS</sequence>
<protein>
    <recommendedName>
        <fullName evidence="4">RING-type E3 ubiquitin transferase</fullName>
        <ecNumber evidence="4">2.3.2.27</ecNumber>
    </recommendedName>
</protein>
<reference evidence="20" key="4">
    <citation type="journal article" date="2018" name="Nat. Plants">
        <title>Whole-genome landscape of Medicago truncatula symbiotic genes.</title>
        <authorList>
            <person name="Pecrix Y."/>
            <person name="Gamas P."/>
            <person name="Carrere S."/>
        </authorList>
    </citation>
    <scope>NUCLEOTIDE SEQUENCE</scope>
    <source>
        <tissue evidence="20">Leaves</tissue>
    </source>
</reference>
<evidence type="ECO:0000256" key="14">
    <source>
        <dbReference type="ARBA" id="ARBA00024209"/>
    </source>
</evidence>
<evidence type="ECO:0000256" key="16">
    <source>
        <dbReference type="SAM" id="Phobius"/>
    </source>
</evidence>
<dbReference type="AlphaFoldDB" id="A0A072TUM6"/>
<comment type="similarity">
    <text evidence="14">Belongs to the RING-type zinc finger family. ATL subfamily.</text>
</comment>
<feature type="transmembrane region" description="Helical" evidence="16">
    <location>
        <begin position="266"/>
        <end position="288"/>
    </location>
</feature>
<keyword evidence="8 17" id="KW-0732">Signal</keyword>
<evidence type="ECO:0000313" key="22">
    <source>
        <dbReference type="Proteomes" id="UP000002051"/>
    </source>
</evidence>
<evidence type="ECO:0000256" key="2">
    <source>
        <dbReference type="ARBA" id="ARBA00004167"/>
    </source>
</evidence>
<evidence type="ECO:0000256" key="8">
    <source>
        <dbReference type="ARBA" id="ARBA00022729"/>
    </source>
</evidence>
<keyword evidence="7" id="KW-0479">Metal-binding</keyword>
<evidence type="ECO:0000256" key="9">
    <source>
        <dbReference type="ARBA" id="ARBA00022771"/>
    </source>
</evidence>
<evidence type="ECO:0000256" key="17">
    <source>
        <dbReference type="SAM" id="SignalP"/>
    </source>
</evidence>
<evidence type="ECO:0000259" key="18">
    <source>
        <dbReference type="PROSITE" id="PS50089"/>
    </source>
</evidence>